<comment type="caution">
    <text evidence="1">The sequence shown here is derived from an EMBL/GenBank/DDBJ whole genome shotgun (WGS) entry which is preliminary data.</text>
</comment>
<sequence>MWHDQSHYDPSNPRGSRQLWLLETSTGGVETFSSRCDYSQTFMIIDEVLLYNGTLGRLWIGKINVITSATHQKICYQIPGEGVGHINSDQAMARKCSIQGLKKARKHNSPL</sequence>
<proteinExistence type="predicted"/>
<dbReference type="EMBL" id="JAJFAZ020000001">
    <property type="protein sequence ID" value="KAI5350948.1"/>
    <property type="molecule type" value="Genomic_DNA"/>
</dbReference>
<organism evidence="1 2">
    <name type="scientific">Prunus dulcis</name>
    <name type="common">Almond</name>
    <name type="synonym">Amygdalus dulcis</name>
    <dbReference type="NCBI Taxonomy" id="3755"/>
    <lineage>
        <taxon>Eukaryota</taxon>
        <taxon>Viridiplantae</taxon>
        <taxon>Streptophyta</taxon>
        <taxon>Embryophyta</taxon>
        <taxon>Tracheophyta</taxon>
        <taxon>Spermatophyta</taxon>
        <taxon>Magnoliopsida</taxon>
        <taxon>eudicotyledons</taxon>
        <taxon>Gunneridae</taxon>
        <taxon>Pentapetalae</taxon>
        <taxon>rosids</taxon>
        <taxon>fabids</taxon>
        <taxon>Rosales</taxon>
        <taxon>Rosaceae</taxon>
        <taxon>Amygdaloideae</taxon>
        <taxon>Amygdaleae</taxon>
        <taxon>Prunus</taxon>
    </lineage>
</organism>
<protein>
    <submittedName>
        <fullName evidence="1">Uncharacterized protein</fullName>
    </submittedName>
</protein>
<name>A0AAD4ZMS6_PRUDU</name>
<dbReference type="Proteomes" id="UP001054821">
    <property type="component" value="Chromosome 1"/>
</dbReference>
<accession>A0AAD4ZMS6</accession>
<keyword evidence="2" id="KW-1185">Reference proteome</keyword>
<evidence type="ECO:0000313" key="1">
    <source>
        <dbReference type="EMBL" id="KAI5350948.1"/>
    </source>
</evidence>
<gene>
    <name evidence="1" type="ORF">L3X38_003839</name>
</gene>
<dbReference type="AlphaFoldDB" id="A0AAD4ZMS6"/>
<evidence type="ECO:0000313" key="2">
    <source>
        <dbReference type="Proteomes" id="UP001054821"/>
    </source>
</evidence>
<reference evidence="1 2" key="1">
    <citation type="journal article" date="2022" name="G3 (Bethesda)">
        <title>Whole-genome sequence and methylome profiling of the almond [Prunus dulcis (Mill.) D.A. Webb] cultivar 'Nonpareil'.</title>
        <authorList>
            <person name="D'Amico-Willman K.M."/>
            <person name="Ouma W.Z."/>
            <person name="Meulia T."/>
            <person name="Sideli G.M."/>
            <person name="Gradziel T.M."/>
            <person name="Fresnedo-Ramirez J."/>
        </authorList>
    </citation>
    <scope>NUCLEOTIDE SEQUENCE [LARGE SCALE GENOMIC DNA]</scope>
    <source>
        <strain evidence="1">Clone GOH B32 T37-40</strain>
    </source>
</reference>